<dbReference type="PROSITE" id="PS51683">
    <property type="entry name" value="SAM_OMT_II"/>
    <property type="match status" value="1"/>
</dbReference>
<dbReference type="Pfam" id="PF08100">
    <property type="entry name" value="Dimerisation"/>
    <property type="match status" value="1"/>
</dbReference>
<organism evidence="7 8">
    <name type="scientific">Aspergillus wentii DTO 134E9</name>
    <dbReference type="NCBI Taxonomy" id="1073089"/>
    <lineage>
        <taxon>Eukaryota</taxon>
        <taxon>Fungi</taxon>
        <taxon>Dikarya</taxon>
        <taxon>Ascomycota</taxon>
        <taxon>Pezizomycotina</taxon>
        <taxon>Eurotiomycetes</taxon>
        <taxon>Eurotiomycetidae</taxon>
        <taxon>Eurotiales</taxon>
        <taxon>Aspergillaceae</taxon>
        <taxon>Aspergillus</taxon>
        <taxon>Aspergillus subgen. Cremei</taxon>
    </lineage>
</organism>
<dbReference type="GO" id="GO:0008171">
    <property type="term" value="F:O-methyltransferase activity"/>
    <property type="evidence" value="ECO:0007669"/>
    <property type="project" value="InterPro"/>
</dbReference>
<name>A0A1L9R5H9_ASPWE</name>
<dbReference type="PANTHER" id="PTHR43712:SF1">
    <property type="entry name" value="HYPOTHETICAL O-METHYLTRANSFERASE (EUROFUNG)-RELATED"/>
    <property type="match status" value="1"/>
</dbReference>
<dbReference type="GO" id="GO:0032259">
    <property type="term" value="P:methylation"/>
    <property type="evidence" value="ECO:0007669"/>
    <property type="project" value="UniProtKB-KW"/>
</dbReference>
<evidence type="ECO:0000313" key="7">
    <source>
        <dbReference type="EMBL" id="OJJ30171.1"/>
    </source>
</evidence>
<dbReference type="AlphaFoldDB" id="A0A1L9R5H9"/>
<dbReference type="GO" id="GO:0044550">
    <property type="term" value="P:secondary metabolite biosynthetic process"/>
    <property type="evidence" value="ECO:0007669"/>
    <property type="project" value="UniProtKB-ARBA"/>
</dbReference>
<sequence length="411" mass="46126">MAGRKADIDRIAVSPSAPNKVPQLLRQIALDGQDFVKDGSNRQELLDAVQSLFYALETPREVITRHTFATSTTYAAIETCIKLGVFVHLSQDDKPKSVEELAKATNCDALLLTRLLQHLVANGAVNQVGPTLYCRTALTIALTEDKYSDTYPMMTRSLTAGIRALPAHLHDNNYINPTSYTDSAHERGYNTSLTFWEALKRDPLIAKQFSNHMAMYGVGRPSWMDVGFYPVQRLLDGVKHDDTLLVDVGGSIGHDILEFQRKWPNAPGRLVLQDLDAVLSKIDSIHPRIEVMPHDFFTPQPVKGARAYYLHSVLHDWPDAQCHQILANIIPAMKRGYSKILINEHVIPDVGAHWEATSLDLIMMSIGSTERTEKDWRRLLEGAGLRIVRIWSVQRGVESLIECEVGERSRL</sequence>
<evidence type="ECO:0000259" key="6">
    <source>
        <dbReference type="Pfam" id="PF08100"/>
    </source>
</evidence>
<dbReference type="InterPro" id="IPR012967">
    <property type="entry name" value="COMT_dimerisation"/>
</dbReference>
<dbReference type="InterPro" id="IPR029063">
    <property type="entry name" value="SAM-dependent_MTases_sf"/>
</dbReference>
<evidence type="ECO:0000256" key="3">
    <source>
        <dbReference type="ARBA" id="ARBA00022691"/>
    </source>
</evidence>
<feature type="active site" description="Proton acceptor" evidence="4">
    <location>
        <position position="315"/>
    </location>
</feature>
<dbReference type="VEuPathDB" id="FungiDB:ASPWEDRAFT_62821"/>
<keyword evidence="8" id="KW-1185">Reference proteome</keyword>
<dbReference type="InterPro" id="IPR001077">
    <property type="entry name" value="COMT_C"/>
</dbReference>
<dbReference type="PIRSF" id="PIRSF005739">
    <property type="entry name" value="O-mtase"/>
    <property type="match status" value="1"/>
</dbReference>
<gene>
    <name evidence="7" type="ORF">ASPWEDRAFT_62821</name>
</gene>
<dbReference type="SUPFAM" id="SSF46785">
    <property type="entry name" value="Winged helix' DNA-binding domain"/>
    <property type="match status" value="1"/>
</dbReference>
<reference evidence="8" key="1">
    <citation type="journal article" date="2017" name="Genome Biol.">
        <title>Comparative genomics reveals high biological diversity and specific adaptations in the industrially and medically important fungal genus Aspergillus.</title>
        <authorList>
            <person name="de Vries R.P."/>
            <person name="Riley R."/>
            <person name="Wiebenga A."/>
            <person name="Aguilar-Osorio G."/>
            <person name="Amillis S."/>
            <person name="Uchima C.A."/>
            <person name="Anderluh G."/>
            <person name="Asadollahi M."/>
            <person name="Askin M."/>
            <person name="Barry K."/>
            <person name="Battaglia E."/>
            <person name="Bayram O."/>
            <person name="Benocci T."/>
            <person name="Braus-Stromeyer S.A."/>
            <person name="Caldana C."/>
            <person name="Canovas D."/>
            <person name="Cerqueira G.C."/>
            <person name="Chen F."/>
            <person name="Chen W."/>
            <person name="Choi C."/>
            <person name="Clum A."/>
            <person name="Dos Santos R.A."/>
            <person name="Damasio A.R."/>
            <person name="Diallinas G."/>
            <person name="Emri T."/>
            <person name="Fekete E."/>
            <person name="Flipphi M."/>
            <person name="Freyberg S."/>
            <person name="Gallo A."/>
            <person name="Gournas C."/>
            <person name="Habgood R."/>
            <person name="Hainaut M."/>
            <person name="Harispe M.L."/>
            <person name="Henrissat B."/>
            <person name="Hilden K.S."/>
            <person name="Hope R."/>
            <person name="Hossain A."/>
            <person name="Karabika E."/>
            <person name="Karaffa L."/>
            <person name="Karanyi Z."/>
            <person name="Krasevec N."/>
            <person name="Kuo A."/>
            <person name="Kusch H."/>
            <person name="LaButti K."/>
            <person name="Lagendijk E.L."/>
            <person name="Lapidus A."/>
            <person name="Levasseur A."/>
            <person name="Lindquist E."/>
            <person name="Lipzen A."/>
            <person name="Logrieco A.F."/>
            <person name="MacCabe A."/>
            <person name="Maekelae M.R."/>
            <person name="Malavazi I."/>
            <person name="Melin P."/>
            <person name="Meyer V."/>
            <person name="Mielnichuk N."/>
            <person name="Miskei M."/>
            <person name="Molnar A.P."/>
            <person name="Mule G."/>
            <person name="Ngan C.Y."/>
            <person name="Orejas M."/>
            <person name="Orosz E."/>
            <person name="Ouedraogo J.P."/>
            <person name="Overkamp K.M."/>
            <person name="Park H.-S."/>
            <person name="Perrone G."/>
            <person name="Piumi F."/>
            <person name="Punt P.J."/>
            <person name="Ram A.F."/>
            <person name="Ramon A."/>
            <person name="Rauscher S."/>
            <person name="Record E."/>
            <person name="Riano-Pachon D.M."/>
            <person name="Robert V."/>
            <person name="Roehrig J."/>
            <person name="Ruller R."/>
            <person name="Salamov A."/>
            <person name="Salih N.S."/>
            <person name="Samson R.A."/>
            <person name="Sandor E."/>
            <person name="Sanguinetti M."/>
            <person name="Schuetze T."/>
            <person name="Sepcic K."/>
            <person name="Shelest E."/>
            <person name="Sherlock G."/>
            <person name="Sophianopoulou V."/>
            <person name="Squina F.M."/>
            <person name="Sun H."/>
            <person name="Susca A."/>
            <person name="Todd R.B."/>
            <person name="Tsang A."/>
            <person name="Unkles S.E."/>
            <person name="van de Wiele N."/>
            <person name="van Rossen-Uffink D."/>
            <person name="Oliveira J.V."/>
            <person name="Vesth T.C."/>
            <person name="Visser J."/>
            <person name="Yu J.-H."/>
            <person name="Zhou M."/>
            <person name="Andersen M.R."/>
            <person name="Archer D.B."/>
            <person name="Baker S.E."/>
            <person name="Benoit I."/>
            <person name="Brakhage A.A."/>
            <person name="Braus G.H."/>
            <person name="Fischer R."/>
            <person name="Frisvad J.C."/>
            <person name="Goldman G.H."/>
            <person name="Houbraken J."/>
            <person name="Oakley B."/>
            <person name="Pocsi I."/>
            <person name="Scazzocchio C."/>
            <person name="Seiboth B."/>
            <person name="vanKuyk P.A."/>
            <person name="Wortman J."/>
            <person name="Dyer P.S."/>
            <person name="Grigoriev I.V."/>
        </authorList>
    </citation>
    <scope>NUCLEOTIDE SEQUENCE [LARGE SCALE GENOMIC DNA]</scope>
    <source>
        <strain evidence="8">DTO 134E9</strain>
    </source>
</reference>
<protein>
    <submittedName>
        <fullName evidence="7">Uncharacterized protein</fullName>
    </submittedName>
</protein>
<dbReference type="InterPro" id="IPR016461">
    <property type="entry name" value="COMT-like"/>
</dbReference>
<evidence type="ECO:0000259" key="5">
    <source>
        <dbReference type="Pfam" id="PF00891"/>
    </source>
</evidence>
<evidence type="ECO:0000256" key="1">
    <source>
        <dbReference type="ARBA" id="ARBA00022603"/>
    </source>
</evidence>
<keyword evidence="2" id="KW-0808">Transferase</keyword>
<dbReference type="RefSeq" id="XP_040683848.1">
    <property type="nucleotide sequence ID" value="XM_040838677.1"/>
</dbReference>
<dbReference type="PANTHER" id="PTHR43712">
    <property type="entry name" value="PUTATIVE (AFU_ORTHOLOGUE AFUA_4G14580)-RELATED"/>
    <property type="match status" value="1"/>
</dbReference>
<evidence type="ECO:0000256" key="2">
    <source>
        <dbReference type="ARBA" id="ARBA00022679"/>
    </source>
</evidence>
<dbReference type="Gene3D" id="1.10.10.10">
    <property type="entry name" value="Winged helix-like DNA-binding domain superfamily/Winged helix DNA-binding domain"/>
    <property type="match status" value="1"/>
</dbReference>
<accession>A0A1L9R5H9</accession>
<keyword evidence="3" id="KW-0949">S-adenosyl-L-methionine</keyword>
<dbReference type="Proteomes" id="UP000184383">
    <property type="component" value="Unassembled WGS sequence"/>
</dbReference>
<dbReference type="Gene3D" id="3.40.50.150">
    <property type="entry name" value="Vaccinia Virus protein VP39"/>
    <property type="match status" value="1"/>
</dbReference>
<dbReference type="InterPro" id="IPR036390">
    <property type="entry name" value="WH_DNA-bd_sf"/>
</dbReference>
<dbReference type="GO" id="GO:0046983">
    <property type="term" value="F:protein dimerization activity"/>
    <property type="evidence" value="ECO:0007669"/>
    <property type="project" value="InterPro"/>
</dbReference>
<feature type="domain" description="O-methyltransferase dimerisation" evidence="6">
    <location>
        <begin position="74"/>
        <end position="142"/>
    </location>
</feature>
<dbReference type="InterPro" id="IPR036388">
    <property type="entry name" value="WH-like_DNA-bd_sf"/>
</dbReference>
<dbReference type="Pfam" id="PF00891">
    <property type="entry name" value="Methyltransf_2"/>
    <property type="match status" value="1"/>
</dbReference>
<evidence type="ECO:0000256" key="4">
    <source>
        <dbReference type="PIRSR" id="PIRSR005739-1"/>
    </source>
</evidence>
<evidence type="ECO:0000313" key="8">
    <source>
        <dbReference type="Proteomes" id="UP000184383"/>
    </source>
</evidence>
<dbReference type="GeneID" id="63754525"/>
<feature type="domain" description="O-methyltransferase C-terminal" evidence="5">
    <location>
        <begin position="243"/>
        <end position="385"/>
    </location>
</feature>
<dbReference type="STRING" id="1073089.A0A1L9R5H9"/>
<dbReference type="OrthoDB" id="1535081at2759"/>
<dbReference type="SUPFAM" id="SSF53335">
    <property type="entry name" value="S-adenosyl-L-methionine-dependent methyltransferases"/>
    <property type="match status" value="1"/>
</dbReference>
<dbReference type="EMBL" id="KV878217">
    <property type="protein sequence ID" value="OJJ30171.1"/>
    <property type="molecule type" value="Genomic_DNA"/>
</dbReference>
<keyword evidence="1" id="KW-0489">Methyltransferase</keyword>
<proteinExistence type="predicted"/>